<proteinExistence type="predicted"/>
<organism evidence="2 3">
    <name type="scientific">Nocardioides eburneus</name>
    <dbReference type="NCBI Taxonomy" id="3231482"/>
    <lineage>
        <taxon>Bacteria</taxon>
        <taxon>Bacillati</taxon>
        <taxon>Actinomycetota</taxon>
        <taxon>Actinomycetes</taxon>
        <taxon>Propionibacteriales</taxon>
        <taxon>Nocardioidaceae</taxon>
        <taxon>Nocardioides</taxon>
    </lineage>
</organism>
<keyword evidence="1" id="KW-1133">Transmembrane helix</keyword>
<protein>
    <submittedName>
        <fullName evidence="2">Uncharacterized protein</fullName>
    </submittedName>
</protein>
<dbReference type="RefSeq" id="WP_367991812.1">
    <property type="nucleotide sequence ID" value="NZ_JBFPJR010000006.1"/>
</dbReference>
<keyword evidence="1" id="KW-0472">Membrane</keyword>
<keyword evidence="3" id="KW-1185">Reference proteome</keyword>
<gene>
    <name evidence="2" type="ORF">AB3X52_04755</name>
</gene>
<evidence type="ECO:0000256" key="1">
    <source>
        <dbReference type="SAM" id="Phobius"/>
    </source>
</evidence>
<name>A0ABV3SVF5_9ACTN</name>
<dbReference type="Proteomes" id="UP001556631">
    <property type="component" value="Unassembled WGS sequence"/>
</dbReference>
<sequence length="72" mass="8029">MIAAVRPLGILLPESVLSSPWFALLATFVAINTVMYVALAVGKALPRVYVTDWLRHRYRRSGTRSIYPDGPL</sequence>
<keyword evidence="1" id="KW-0812">Transmembrane</keyword>
<evidence type="ECO:0000313" key="3">
    <source>
        <dbReference type="Proteomes" id="UP001556631"/>
    </source>
</evidence>
<feature type="transmembrane region" description="Helical" evidence="1">
    <location>
        <begin position="20"/>
        <end position="41"/>
    </location>
</feature>
<evidence type="ECO:0000313" key="2">
    <source>
        <dbReference type="EMBL" id="MEX0426923.1"/>
    </source>
</evidence>
<accession>A0ABV3SVF5</accession>
<reference evidence="2 3" key="1">
    <citation type="submission" date="2024-07" db="EMBL/GenBank/DDBJ databases">
        <authorList>
            <person name="Lee S."/>
            <person name="Kang M."/>
        </authorList>
    </citation>
    <scope>NUCLEOTIDE SEQUENCE [LARGE SCALE GENOMIC DNA]</scope>
    <source>
        <strain evidence="2 3">DS6</strain>
    </source>
</reference>
<comment type="caution">
    <text evidence="2">The sequence shown here is derived from an EMBL/GenBank/DDBJ whole genome shotgun (WGS) entry which is preliminary data.</text>
</comment>
<dbReference type="EMBL" id="JBFPJR010000006">
    <property type="protein sequence ID" value="MEX0426923.1"/>
    <property type="molecule type" value="Genomic_DNA"/>
</dbReference>